<proteinExistence type="inferred from homology"/>
<dbReference type="EMBL" id="SAYW01000001">
    <property type="protein sequence ID" value="RWU10719.1"/>
    <property type="molecule type" value="Genomic_DNA"/>
</dbReference>
<evidence type="ECO:0000256" key="8">
    <source>
        <dbReference type="ARBA" id="ARBA00031155"/>
    </source>
</evidence>
<accession>A0A3S3R920</accession>
<keyword evidence="4" id="KW-0285">Flavoprotein</keyword>
<dbReference type="Pfam" id="PF03060">
    <property type="entry name" value="NMO"/>
    <property type="match status" value="1"/>
</dbReference>
<reference evidence="10 11" key="1">
    <citation type="submission" date="2018-06" db="EMBL/GenBank/DDBJ databases">
        <title>Pedobacter endophyticus sp. nov., an endophytic bacterium isolated from a leaf of Triticum aestivum.</title>
        <authorList>
            <person name="Zhang L."/>
        </authorList>
    </citation>
    <scope>NUCLEOTIDE SEQUENCE [LARGE SCALE GENOMIC DNA]</scope>
    <source>
        <strain evidence="10 11">CM134L-2</strain>
    </source>
</reference>
<evidence type="ECO:0000256" key="9">
    <source>
        <dbReference type="ARBA" id="ARBA00049401"/>
    </source>
</evidence>
<dbReference type="InterPro" id="IPR004136">
    <property type="entry name" value="NMO"/>
</dbReference>
<evidence type="ECO:0000256" key="4">
    <source>
        <dbReference type="ARBA" id="ARBA00022630"/>
    </source>
</evidence>
<keyword evidence="6" id="KW-0560">Oxidoreductase</keyword>
<dbReference type="InterPro" id="IPR013785">
    <property type="entry name" value="Aldolase_TIM"/>
</dbReference>
<keyword evidence="7 10" id="KW-0503">Monooxygenase</keyword>
<keyword evidence="5" id="KW-0288">FMN</keyword>
<dbReference type="AlphaFoldDB" id="A0A3S3R920"/>
<evidence type="ECO:0000256" key="1">
    <source>
        <dbReference type="ARBA" id="ARBA00001917"/>
    </source>
</evidence>
<comment type="catalytic activity">
    <reaction evidence="9">
        <text>3 propionate 3-nitronate + 3 O2 + H2O = 3 3-oxopropanoate + 2 nitrate + nitrite + H2O2 + 3 H(+)</text>
        <dbReference type="Rhea" id="RHEA:57332"/>
        <dbReference type="ChEBI" id="CHEBI:15377"/>
        <dbReference type="ChEBI" id="CHEBI:15378"/>
        <dbReference type="ChEBI" id="CHEBI:15379"/>
        <dbReference type="ChEBI" id="CHEBI:16240"/>
        <dbReference type="ChEBI" id="CHEBI:16301"/>
        <dbReference type="ChEBI" id="CHEBI:17632"/>
        <dbReference type="ChEBI" id="CHEBI:33190"/>
        <dbReference type="ChEBI" id="CHEBI:136067"/>
    </reaction>
</comment>
<evidence type="ECO:0000256" key="5">
    <source>
        <dbReference type="ARBA" id="ARBA00022643"/>
    </source>
</evidence>
<dbReference type="RefSeq" id="WP_113646207.1">
    <property type="nucleotide sequence ID" value="NZ_QMHN01000001.1"/>
</dbReference>
<dbReference type="CDD" id="cd04730">
    <property type="entry name" value="NPD_like"/>
    <property type="match status" value="1"/>
</dbReference>
<evidence type="ECO:0000256" key="7">
    <source>
        <dbReference type="ARBA" id="ARBA00023033"/>
    </source>
</evidence>
<comment type="similarity">
    <text evidence="2">Belongs to the nitronate monooxygenase family. NMO class I subfamily.</text>
</comment>
<evidence type="ECO:0000313" key="11">
    <source>
        <dbReference type="Proteomes" id="UP000284120"/>
    </source>
</evidence>
<dbReference type="PANTHER" id="PTHR42747:SF3">
    <property type="entry name" value="NITRONATE MONOOXYGENASE-RELATED"/>
    <property type="match status" value="1"/>
</dbReference>
<comment type="cofactor">
    <cofactor evidence="1">
        <name>FMN</name>
        <dbReference type="ChEBI" id="CHEBI:58210"/>
    </cofactor>
</comment>
<evidence type="ECO:0000256" key="6">
    <source>
        <dbReference type="ARBA" id="ARBA00023002"/>
    </source>
</evidence>
<organism evidence="10 11">
    <name type="scientific">Pedobacter chitinilyticus</name>
    <dbReference type="NCBI Taxonomy" id="2233776"/>
    <lineage>
        <taxon>Bacteria</taxon>
        <taxon>Pseudomonadati</taxon>
        <taxon>Bacteroidota</taxon>
        <taxon>Sphingobacteriia</taxon>
        <taxon>Sphingobacteriales</taxon>
        <taxon>Sphingobacteriaceae</taxon>
        <taxon>Pedobacter</taxon>
    </lineage>
</organism>
<keyword evidence="3" id="KW-0216">Detoxification</keyword>
<dbReference type="Proteomes" id="UP000284120">
    <property type="component" value="Unassembled WGS sequence"/>
</dbReference>
<evidence type="ECO:0000256" key="3">
    <source>
        <dbReference type="ARBA" id="ARBA00022575"/>
    </source>
</evidence>
<dbReference type="Gene3D" id="3.20.20.70">
    <property type="entry name" value="Aldolase class I"/>
    <property type="match status" value="1"/>
</dbReference>
<dbReference type="GO" id="GO:0009636">
    <property type="term" value="P:response to toxic substance"/>
    <property type="evidence" value="ECO:0007669"/>
    <property type="project" value="UniProtKB-KW"/>
</dbReference>
<evidence type="ECO:0000256" key="2">
    <source>
        <dbReference type="ARBA" id="ARBA00009881"/>
    </source>
</evidence>
<dbReference type="OrthoDB" id="9778912at2"/>
<dbReference type="PANTHER" id="PTHR42747">
    <property type="entry name" value="NITRONATE MONOOXYGENASE-RELATED"/>
    <property type="match status" value="1"/>
</dbReference>
<name>A0A3S3R920_9SPHI</name>
<dbReference type="GO" id="GO:0018580">
    <property type="term" value="F:nitronate monooxygenase activity"/>
    <property type="evidence" value="ECO:0007669"/>
    <property type="project" value="InterPro"/>
</dbReference>
<gene>
    <name evidence="10" type="ORF">DPV69_05145</name>
</gene>
<protein>
    <recommendedName>
        <fullName evidence="8">Propionate 3-nitronate monooxygenase</fullName>
    </recommendedName>
</protein>
<sequence>MKWENSISKILGVRYPIVQAPMFGVTTPQMVAAAAQADALGSLPLADLPADQCIATIRATKALTPKTFAVNIFVNAIPPLSAELRTQYAQTKQYVAQLAEHHGLEVELPNIDQIKLTDYHDQVDAIIAEGCKIVSFIFGNLDAQSIQKLKAHGTVLIGTCTSVNEAIQLEQAGIDLICVQGIEAGGHRGSFEDHDIPQIGGLSLLAQVCEQVKTPLIYAGGIYNAKTLHAAKVLGAQGFQIGSLLLGTKESSLQEFEKQRLRQANESDVMLTKSFSGRYARGLRNAFIQSMENSGMVLPYPYQNKLTGELRKVARQYRNADFVNIWAGQSIHDYSSKSTTEMIQQLITEAENF</sequence>
<comment type="caution">
    <text evidence="10">The sequence shown here is derived from an EMBL/GenBank/DDBJ whole genome shotgun (WGS) entry which is preliminary data.</text>
</comment>
<dbReference type="SUPFAM" id="SSF51412">
    <property type="entry name" value="Inosine monophosphate dehydrogenase (IMPDH)"/>
    <property type="match status" value="1"/>
</dbReference>
<evidence type="ECO:0000313" key="10">
    <source>
        <dbReference type="EMBL" id="RWU10719.1"/>
    </source>
</evidence>
<keyword evidence="11" id="KW-1185">Reference proteome</keyword>